<comment type="pathway">
    <text evidence="2">Protein modification; protein lipoylation via exogenous pathway; protein N(6)-(lipoyl)lysine from lipoate: step 1/2.</text>
</comment>
<dbReference type="STRING" id="1033810.HLPCO_002422"/>
<dbReference type="FunFam" id="3.30.930.10:FF:000072">
    <property type="entry name" value="Lipoate--protein ligase"/>
    <property type="match status" value="1"/>
</dbReference>
<dbReference type="AlphaFoldDB" id="U2FF30"/>
<dbReference type="FunCoup" id="U2FF30">
    <property type="interactions" value="216"/>
</dbReference>
<keyword evidence="5" id="KW-0547">Nucleotide-binding</keyword>
<evidence type="ECO:0000256" key="7">
    <source>
        <dbReference type="ARBA" id="ARBA00048037"/>
    </source>
</evidence>
<keyword evidence="6" id="KW-0067">ATP-binding</keyword>
<dbReference type="GO" id="GO:0005524">
    <property type="term" value="F:ATP binding"/>
    <property type="evidence" value="ECO:0007669"/>
    <property type="project" value="UniProtKB-KW"/>
</dbReference>
<keyword evidence="10" id="KW-1185">Reference proteome</keyword>
<accession>U2FF30</accession>
<dbReference type="EC" id="6.3.1.20" evidence="3"/>
<keyword evidence="9" id="KW-0548">Nucleotidyltransferase</keyword>
<dbReference type="GO" id="GO:0016979">
    <property type="term" value="F:lipoate-protein ligase activity"/>
    <property type="evidence" value="ECO:0007669"/>
    <property type="project" value="UniProtKB-EC"/>
</dbReference>
<dbReference type="SUPFAM" id="SSF82649">
    <property type="entry name" value="SufE/NifU"/>
    <property type="match status" value="1"/>
</dbReference>
<keyword evidence="4 9" id="KW-0436">Ligase</keyword>
<dbReference type="Pfam" id="PF10437">
    <property type="entry name" value="Lip_prot_lig_C"/>
    <property type="match status" value="1"/>
</dbReference>
<dbReference type="OrthoDB" id="9788148at2"/>
<evidence type="ECO:0000256" key="3">
    <source>
        <dbReference type="ARBA" id="ARBA00012367"/>
    </source>
</evidence>
<dbReference type="UniPathway" id="UPA00537">
    <property type="reaction ID" value="UER00594"/>
</dbReference>
<dbReference type="InterPro" id="IPR004562">
    <property type="entry name" value="LipoylTrfase_LipoateP_Ligase"/>
</dbReference>
<comment type="catalytic activity">
    <reaction evidence="7">
        <text>L-lysyl-[lipoyl-carrier protein] + (R)-lipoate + ATP = N(6)-[(R)-lipoyl]-L-lysyl-[lipoyl-carrier protein] + AMP + diphosphate + H(+)</text>
        <dbReference type="Rhea" id="RHEA:49288"/>
        <dbReference type="Rhea" id="RHEA-COMP:10500"/>
        <dbReference type="Rhea" id="RHEA-COMP:10502"/>
        <dbReference type="ChEBI" id="CHEBI:15378"/>
        <dbReference type="ChEBI" id="CHEBI:29969"/>
        <dbReference type="ChEBI" id="CHEBI:30616"/>
        <dbReference type="ChEBI" id="CHEBI:33019"/>
        <dbReference type="ChEBI" id="CHEBI:83088"/>
        <dbReference type="ChEBI" id="CHEBI:83099"/>
        <dbReference type="ChEBI" id="CHEBI:456215"/>
        <dbReference type="EC" id="6.3.1.20"/>
    </reaction>
</comment>
<dbReference type="InterPro" id="IPR004143">
    <property type="entry name" value="BPL_LPL_catalytic"/>
</dbReference>
<reference evidence="9 10" key="1">
    <citation type="journal article" date="2011" name="J. Bacteriol.">
        <title>Genome sequence of Haloplasma contractile, an unusual contractile bacterium from a deep-sea anoxic brine lake.</title>
        <authorList>
            <person name="Antunes A."/>
            <person name="Alam I."/>
            <person name="El Dorry H."/>
            <person name="Siam R."/>
            <person name="Robertson A."/>
            <person name="Bajic V.B."/>
            <person name="Stingl U."/>
        </authorList>
    </citation>
    <scope>NUCLEOTIDE SEQUENCE [LARGE SCALE GENOMIC DNA]</scope>
    <source>
        <strain evidence="9 10">SSD-17B</strain>
    </source>
</reference>
<evidence type="ECO:0000256" key="6">
    <source>
        <dbReference type="ARBA" id="ARBA00022840"/>
    </source>
</evidence>
<dbReference type="eggNOG" id="COG0095">
    <property type="taxonomic scope" value="Bacteria"/>
</dbReference>
<dbReference type="Pfam" id="PF21948">
    <property type="entry name" value="LplA-B_cat"/>
    <property type="match status" value="1"/>
</dbReference>
<protein>
    <recommendedName>
        <fullName evidence="3">lipoate--protein ligase</fullName>
        <ecNumber evidence="3">6.3.1.20</ecNumber>
    </recommendedName>
</protein>
<evidence type="ECO:0000256" key="1">
    <source>
        <dbReference type="ARBA" id="ARBA00005085"/>
    </source>
</evidence>
<name>U2FF30_9MOLU</name>
<dbReference type="CDD" id="cd16443">
    <property type="entry name" value="LplA"/>
    <property type="match status" value="1"/>
</dbReference>
<dbReference type="PANTHER" id="PTHR12561">
    <property type="entry name" value="LIPOATE-PROTEIN LIGASE"/>
    <property type="match status" value="1"/>
</dbReference>
<dbReference type="RefSeq" id="WP_008827068.1">
    <property type="nucleotide sequence ID" value="NZ_AFNU02000010.1"/>
</dbReference>
<proteinExistence type="predicted"/>
<reference evidence="9 10" key="2">
    <citation type="journal article" date="2013" name="PLoS ONE">
        <title>INDIGO - INtegrated Data Warehouse of MIcrobial GenOmes with Examples from the Red Sea Extremophiles.</title>
        <authorList>
            <person name="Alam I."/>
            <person name="Antunes A."/>
            <person name="Kamau A.A."/>
            <person name="Ba Alawi W."/>
            <person name="Kalkatawi M."/>
            <person name="Stingl U."/>
            <person name="Bajic V.B."/>
        </authorList>
    </citation>
    <scope>NUCLEOTIDE SEQUENCE [LARGE SCALE GENOMIC DNA]</scope>
    <source>
        <strain evidence="9 10">SSD-17B</strain>
    </source>
</reference>
<dbReference type="PROSITE" id="PS51733">
    <property type="entry name" value="BPL_LPL_CATALYTIC"/>
    <property type="match status" value="1"/>
</dbReference>
<dbReference type="Gene3D" id="3.30.930.10">
    <property type="entry name" value="Bira Bifunctional Protein, Domain 2"/>
    <property type="match status" value="1"/>
</dbReference>
<sequence>MKTIINNSNDPHFNLALEEYVLKQLDSDEDFILLWQNEPSIIIGRNQNTIEEINSEYVKENSVNVVRRISGGGAVYHDSGNLNFTFVTKNLKNNLNNFRKFTEPVINLLNELGAKAEFSGRNDITVEGKKISGNAQTYHKNKMFHHGTILFNSELEEIVNVLDVKLDKIKSKGIKSIRSRVSNILPYLDEPITVKEFQDKLLKYILKTNDVESHIYELSAEDIEAINQLMKEKYRTWEWNYGESPQFDITKSGRFEGGKIDIRLDVDEGEIQDCKIFGDFFGKKDVSELEAALKGIRFEEASIRKILEQEDFNDYFFKISIDDFIQCLFY</sequence>
<evidence type="ECO:0000256" key="2">
    <source>
        <dbReference type="ARBA" id="ARBA00005124"/>
    </source>
</evidence>
<dbReference type="NCBIfam" id="TIGR00545">
    <property type="entry name" value="lipoyltrans"/>
    <property type="match status" value="1"/>
</dbReference>
<dbReference type="GO" id="GO:0005737">
    <property type="term" value="C:cytoplasm"/>
    <property type="evidence" value="ECO:0007669"/>
    <property type="project" value="TreeGrafter"/>
</dbReference>
<dbReference type="SUPFAM" id="SSF55681">
    <property type="entry name" value="Class II aaRS and biotin synthetases"/>
    <property type="match status" value="1"/>
</dbReference>
<evidence type="ECO:0000313" key="10">
    <source>
        <dbReference type="Proteomes" id="UP000005707"/>
    </source>
</evidence>
<evidence type="ECO:0000256" key="5">
    <source>
        <dbReference type="ARBA" id="ARBA00022741"/>
    </source>
</evidence>
<dbReference type="Gene3D" id="3.30.390.50">
    <property type="entry name" value="CO dehydrogenase flavoprotein, C-terminal domain"/>
    <property type="match status" value="1"/>
</dbReference>
<dbReference type="InterPro" id="IPR045864">
    <property type="entry name" value="aa-tRNA-synth_II/BPL/LPL"/>
</dbReference>
<evidence type="ECO:0000313" key="9">
    <source>
        <dbReference type="EMBL" id="ERJ11510.1"/>
    </source>
</evidence>
<dbReference type="EMBL" id="AFNU02000010">
    <property type="protein sequence ID" value="ERJ11510.1"/>
    <property type="molecule type" value="Genomic_DNA"/>
</dbReference>
<gene>
    <name evidence="9" type="primary">lplJ</name>
    <name evidence="9" type="ORF">HLPCO_002422</name>
</gene>
<dbReference type="PANTHER" id="PTHR12561:SF3">
    <property type="entry name" value="LIPOYLTRANSFERASE 1, MITOCHONDRIAL"/>
    <property type="match status" value="1"/>
</dbReference>
<dbReference type="InParanoid" id="U2FF30"/>
<comment type="pathway">
    <text evidence="1">Protein modification; protein lipoylation via exogenous pathway; protein N(6)-(lipoyl)lysine from lipoate: step 2/2.</text>
</comment>
<dbReference type="GO" id="GO:0009249">
    <property type="term" value="P:protein lipoylation"/>
    <property type="evidence" value="ECO:0007669"/>
    <property type="project" value="InterPro"/>
</dbReference>
<dbReference type="InterPro" id="IPR019491">
    <property type="entry name" value="Lipoate_protein_ligase_C"/>
</dbReference>
<dbReference type="Proteomes" id="UP000005707">
    <property type="component" value="Unassembled WGS sequence"/>
</dbReference>
<keyword evidence="9" id="KW-0808">Transferase</keyword>
<dbReference type="GO" id="GO:0017118">
    <property type="term" value="F:lipoyltransferase activity"/>
    <property type="evidence" value="ECO:0007669"/>
    <property type="project" value="TreeGrafter"/>
</dbReference>
<organism evidence="9 10">
    <name type="scientific">Haloplasma contractile SSD-17B</name>
    <dbReference type="NCBI Taxonomy" id="1033810"/>
    <lineage>
        <taxon>Bacteria</taxon>
        <taxon>Bacillati</taxon>
        <taxon>Mycoplasmatota</taxon>
        <taxon>Mollicutes</taxon>
        <taxon>Haloplasmatales</taxon>
        <taxon>Haloplasmataceae</taxon>
        <taxon>Haloplasma</taxon>
    </lineage>
</organism>
<comment type="caution">
    <text evidence="9">The sequence shown here is derived from an EMBL/GenBank/DDBJ whole genome shotgun (WGS) entry which is preliminary data.</text>
</comment>
<feature type="domain" description="BPL/LPL catalytic" evidence="8">
    <location>
        <begin position="26"/>
        <end position="213"/>
    </location>
</feature>
<evidence type="ECO:0000259" key="8">
    <source>
        <dbReference type="PROSITE" id="PS51733"/>
    </source>
</evidence>
<evidence type="ECO:0000256" key="4">
    <source>
        <dbReference type="ARBA" id="ARBA00022598"/>
    </source>
</evidence>